<evidence type="ECO:0000313" key="3">
    <source>
        <dbReference type="Proteomes" id="UP000663828"/>
    </source>
</evidence>
<dbReference type="AlphaFoldDB" id="A0A815XGX7"/>
<comment type="caution">
    <text evidence="1">The sequence shown here is derived from an EMBL/GenBank/DDBJ whole genome shotgun (WGS) entry which is preliminary data.</text>
</comment>
<dbReference type="Proteomes" id="UP000663828">
    <property type="component" value="Unassembled WGS sequence"/>
</dbReference>
<dbReference type="EMBL" id="CAJNOJ010002099">
    <property type="protein sequence ID" value="CAF1557280.1"/>
    <property type="molecule type" value="Genomic_DNA"/>
</dbReference>
<feature type="non-terminal residue" evidence="1">
    <location>
        <position position="1"/>
    </location>
</feature>
<accession>A0A815XGX7</accession>
<proteinExistence type="predicted"/>
<protein>
    <submittedName>
        <fullName evidence="1">Uncharacterized protein</fullName>
    </submittedName>
</protein>
<dbReference type="SUPFAM" id="SSF52047">
    <property type="entry name" value="RNI-like"/>
    <property type="match status" value="1"/>
</dbReference>
<sequence length="129" mass="15373">MGMIRKINFEELFITINDYIQPHANLQYLRITLDDPINNLEKLIKYTSNLFRLYLCGNLISDDILNDFKTMAQYLSVFTPHLQQIQYFDGGFGNHCYATDLDIYPHDNKYQIFPRPTNSTSSYNRYYDY</sequence>
<gene>
    <name evidence="1" type="ORF">EDS130_LOCUS46380</name>
    <name evidence="2" type="ORF">XAT740_LOCUS63192</name>
</gene>
<dbReference type="EMBL" id="CAJNOR010019021">
    <property type="protein sequence ID" value="CAF1689187.1"/>
    <property type="molecule type" value="Genomic_DNA"/>
</dbReference>
<keyword evidence="3" id="KW-1185">Reference proteome</keyword>
<evidence type="ECO:0000313" key="2">
    <source>
        <dbReference type="EMBL" id="CAF1689187.1"/>
    </source>
</evidence>
<evidence type="ECO:0000313" key="4">
    <source>
        <dbReference type="Proteomes" id="UP000663852"/>
    </source>
</evidence>
<evidence type="ECO:0000313" key="1">
    <source>
        <dbReference type="EMBL" id="CAF1557280.1"/>
    </source>
</evidence>
<reference evidence="1" key="1">
    <citation type="submission" date="2021-02" db="EMBL/GenBank/DDBJ databases">
        <authorList>
            <person name="Nowell W R."/>
        </authorList>
    </citation>
    <scope>NUCLEOTIDE SEQUENCE</scope>
</reference>
<organism evidence="1 4">
    <name type="scientific">Adineta ricciae</name>
    <name type="common">Rotifer</name>
    <dbReference type="NCBI Taxonomy" id="249248"/>
    <lineage>
        <taxon>Eukaryota</taxon>
        <taxon>Metazoa</taxon>
        <taxon>Spiralia</taxon>
        <taxon>Gnathifera</taxon>
        <taxon>Rotifera</taxon>
        <taxon>Eurotatoria</taxon>
        <taxon>Bdelloidea</taxon>
        <taxon>Adinetida</taxon>
        <taxon>Adinetidae</taxon>
        <taxon>Adineta</taxon>
    </lineage>
</organism>
<name>A0A815XGX7_ADIRI</name>
<dbReference type="Proteomes" id="UP000663852">
    <property type="component" value="Unassembled WGS sequence"/>
</dbReference>